<evidence type="ECO:0000256" key="1">
    <source>
        <dbReference type="SAM" id="Phobius"/>
    </source>
</evidence>
<dbReference type="Proteomes" id="UP000740557">
    <property type="component" value="Unassembled WGS sequence"/>
</dbReference>
<keyword evidence="1" id="KW-0812">Transmembrane</keyword>
<evidence type="ECO:0000313" key="2">
    <source>
        <dbReference type="EMBL" id="MCA9308457.1"/>
    </source>
</evidence>
<sequence length="370" mass="41532">MRLVVVADIVKRVIAGLIGVIIISIMLMILSPVARDVIYAVFPPKNAPTVAYGKLEQLTFIEKKLINPNPKYTLNTKDGKLPTNLDAVMRVFKYKEPPFSFDAGKKAQADAKLLGFEDKDLLTDLKNDQYTWRDTNFGGVLDINITTKTIKLTTPINTLDSYYLEGKLTKAQAIKIATSLFGELDRFNDPLYQNGSQAAVLGKFNRNGIVAADATLEAQIARVDFFRSIFKIPILGPDAKKGNLHAFVRVPEKNSPQLNVPKLEAYYWEVDFEKFATYPVISVVDAWNQVAQNKGVVSSIVEVNGSPFEDYTPINVDEILINNIYLAYYDNSMPQQYLQPIYVFEGNFTGRTRGDITLYYPAIPAQYISK</sequence>
<reference evidence="2" key="2">
    <citation type="journal article" date="2021" name="Microbiome">
        <title>Successional dynamics and alternative stable states in a saline activated sludge microbial community over 9 years.</title>
        <authorList>
            <person name="Wang Y."/>
            <person name="Ye J."/>
            <person name="Ju F."/>
            <person name="Liu L."/>
            <person name="Boyd J.A."/>
            <person name="Deng Y."/>
            <person name="Parks D.H."/>
            <person name="Jiang X."/>
            <person name="Yin X."/>
            <person name="Woodcroft B.J."/>
            <person name="Tyson G.W."/>
            <person name="Hugenholtz P."/>
            <person name="Polz M.F."/>
            <person name="Zhang T."/>
        </authorList>
    </citation>
    <scope>NUCLEOTIDE SEQUENCE</scope>
    <source>
        <strain evidence="2">HKST-UBA79</strain>
    </source>
</reference>
<dbReference type="EMBL" id="JAGQNX010000089">
    <property type="protein sequence ID" value="MCA9308457.1"/>
    <property type="molecule type" value="Genomic_DNA"/>
</dbReference>
<keyword evidence="1" id="KW-1133">Transmembrane helix</keyword>
<comment type="caution">
    <text evidence="2">The sequence shown here is derived from an EMBL/GenBank/DDBJ whole genome shotgun (WGS) entry which is preliminary data.</text>
</comment>
<gene>
    <name evidence="2" type="ORF">KC980_03015</name>
</gene>
<reference evidence="2" key="1">
    <citation type="submission" date="2020-04" db="EMBL/GenBank/DDBJ databases">
        <authorList>
            <person name="Zhang T."/>
        </authorList>
    </citation>
    <scope>NUCLEOTIDE SEQUENCE</scope>
    <source>
        <strain evidence="2">HKST-UBA79</strain>
    </source>
</reference>
<keyword evidence="1" id="KW-0472">Membrane</keyword>
<accession>A0A955ECK3</accession>
<feature type="transmembrane region" description="Helical" evidence="1">
    <location>
        <begin position="12"/>
        <end position="34"/>
    </location>
</feature>
<organism evidence="2 3">
    <name type="scientific">candidate division WWE3 bacterium</name>
    <dbReference type="NCBI Taxonomy" id="2053526"/>
    <lineage>
        <taxon>Bacteria</taxon>
        <taxon>Katanobacteria</taxon>
    </lineage>
</organism>
<proteinExistence type="predicted"/>
<protein>
    <submittedName>
        <fullName evidence="2">Uncharacterized protein</fullName>
    </submittedName>
</protein>
<evidence type="ECO:0000313" key="3">
    <source>
        <dbReference type="Proteomes" id="UP000740557"/>
    </source>
</evidence>
<dbReference type="AlphaFoldDB" id="A0A955ECK3"/>
<name>A0A955ECK3_UNCKA</name>